<proteinExistence type="predicted"/>
<keyword evidence="1" id="KW-0472">Membrane</keyword>
<evidence type="ECO:0000256" key="1">
    <source>
        <dbReference type="SAM" id="Phobius"/>
    </source>
</evidence>
<organism evidence="2 3">
    <name type="scientific">Phascolomyces articulosus</name>
    <dbReference type="NCBI Taxonomy" id="60185"/>
    <lineage>
        <taxon>Eukaryota</taxon>
        <taxon>Fungi</taxon>
        <taxon>Fungi incertae sedis</taxon>
        <taxon>Mucoromycota</taxon>
        <taxon>Mucoromycotina</taxon>
        <taxon>Mucoromycetes</taxon>
        <taxon>Mucorales</taxon>
        <taxon>Lichtheimiaceae</taxon>
        <taxon>Phascolomyces</taxon>
    </lineage>
</organism>
<dbReference type="AlphaFoldDB" id="A0AAD5JNL3"/>
<sequence length="165" mass="18510">METTTVSNASSIALESIGKIYIFCYEQLRQVNVPVPPPEYIQQTIFGLLSTLYSFAPPALQQLFKTLAELPIQANIVPVLLALAALYVIYSVISALVRSVVRVVLGFIRFSLIVAAIACVVAMLQQYYDIPFLQNTLGQYMQPHDQQHPPLFTQQQQQQQYAYPA</sequence>
<name>A0AAD5JNL3_9FUNG</name>
<reference evidence="2" key="1">
    <citation type="journal article" date="2022" name="IScience">
        <title>Evolution of zygomycete secretomes and the origins of terrestrial fungal ecologies.</title>
        <authorList>
            <person name="Chang Y."/>
            <person name="Wang Y."/>
            <person name="Mondo S."/>
            <person name="Ahrendt S."/>
            <person name="Andreopoulos W."/>
            <person name="Barry K."/>
            <person name="Beard J."/>
            <person name="Benny G.L."/>
            <person name="Blankenship S."/>
            <person name="Bonito G."/>
            <person name="Cuomo C."/>
            <person name="Desiro A."/>
            <person name="Gervers K.A."/>
            <person name="Hundley H."/>
            <person name="Kuo A."/>
            <person name="LaButti K."/>
            <person name="Lang B.F."/>
            <person name="Lipzen A."/>
            <person name="O'Donnell K."/>
            <person name="Pangilinan J."/>
            <person name="Reynolds N."/>
            <person name="Sandor L."/>
            <person name="Smith M.E."/>
            <person name="Tsang A."/>
            <person name="Grigoriev I.V."/>
            <person name="Stajich J.E."/>
            <person name="Spatafora J.W."/>
        </authorList>
    </citation>
    <scope>NUCLEOTIDE SEQUENCE</scope>
    <source>
        <strain evidence="2">RSA 2281</strain>
    </source>
</reference>
<dbReference type="EMBL" id="JAIXMP010000043">
    <property type="protein sequence ID" value="KAI9247186.1"/>
    <property type="molecule type" value="Genomic_DNA"/>
</dbReference>
<keyword evidence="3" id="KW-1185">Reference proteome</keyword>
<dbReference type="Proteomes" id="UP001209540">
    <property type="component" value="Unassembled WGS sequence"/>
</dbReference>
<accession>A0AAD5JNL3</accession>
<feature type="transmembrane region" description="Helical" evidence="1">
    <location>
        <begin position="72"/>
        <end position="97"/>
    </location>
</feature>
<gene>
    <name evidence="2" type="ORF">BDA99DRAFT_526334</name>
</gene>
<evidence type="ECO:0000313" key="3">
    <source>
        <dbReference type="Proteomes" id="UP001209540"/>
    </source>
</evidence>
<feature type="transmembrane region" description="Helical" evidence="1">
    <location>
        <begin position="103"/>
        <end position="124"/>
    </location>
</feature>
<reference evidence="2" key="2">
    <citation type="submission" date="2023-02" db="EMBL/GenBank/DDBJ databases">
        <authorList>
            <consortium name="DOE Joint Genome Institute"/>
            <person name="Mondo S.J."/>
            <person name="Chang Y."/>
            <person name="Wang Y."/>
            <person name="Ahrendt S."/>
            <person name="Andreopoulos W."/>
            <person name="Barry K."/>
            <person name="Beard J."/>
            <person name="Benny G.L."/>
            <person name="Blankenship S."/>
            <person name="Bonito G."/>
            <person name="Cuomo C."/>
            <person name="Desiro A."/>
            <person name="Gervers K.A."/>
            <person name="Hundley H."/>
            <person name="Kuo A."/>
            <person name="LaButti K."/>
            <person name="Lang B.F."/>
            <person name="Lipzen A."/>
            <person name="O'Donnell K."/>
            <person name="Pangilinan J."/>
            <person name="Reynolds N."/>
            <person name="Sandor L."/>
            <person name="Smith M.W."/>
            <person name="Tsang A."/>
            <person name="Grigoriev I.V."/>
            <person name="Stajich J.E."/>
            <person name="Spatafora J.W."/>
        </authorList>
    </citation>
    <scope>NUCLEOTIDE SEQUENCE</scope>
    <source>
        <strain evidence="2">RSA 2281</strain>
    </source>
</reference>
<comment type="caution">
    <text evidence="2">The sequence shown here is derived from an EMBL/GenBank/DDBJ whole genome shotgun (WGS) entry which is preliminary data.</text>
</comment>
<keyword evidence="1" id="KW-0812">Transmembrane</keyword>
<evidence type="ECO:0000313" key="2">
    <source>
        <dbReference type="EMBL" id="KAI9247186.1"/>
    </source>
</evidence>
<protein>
    <submittedName>
        <fullName evidence="2">Uncharacterized protein</fullName>
    </submittedName>
</protein>
<keyword evidence="1" id="KW-1133">Transmembrane helix</keyword>